<dbReference type="Proteomes" id="UP000176787">
    <property type="component" value="Unassembled WGS sequence"/>
</dbReference>
<gene>
    <name evidence="1" type="ORF">A3H02_02050</name>
</gene>
<dbReference type="EMBL" id="MHMS01000002">
    <property type="protein sequence ID" value="OGZ32741.1"/>
    <property type="molecule type" value="Genomic_DNA"/>
</dbReference>
<name>A0A1G2F5A2_9BACT</name>
<dbReference type="STRING" id="1801726.A3H02_02050"/>
<evidence type="ECO:0000313" key="1">
    <source>
        <dbReference type="EMBL" id="OGZ32741.1"/>
    </source>
</evidence>
<accession>A0A1G2F5A2</accession>
<evidence type="ECO:0000313" key="2">
    <source>
        <dbReference type="Proteomes" id="UP000176787"/>
    </source>
</evidence>
<sequence>MLFLIYYINFKQILVLIQALNLKSERGGITMKCFYCGQEEGMLVLLSSEAGGEIYGHPDCVKKAYRFVTGAYCFRHKKPTPCFECHFKSQIGKHSETKIGWPC</sequence>
<protein>
    <submittedName>
        <fullName evidence="1">Uncharacterized protein</fullName>
    </submittedName>
</protein>
<reference evidence="1 2" key="1">
    <citation type="journal article" date="2016" name="Nat. Commun.">
        <title>Thousands of microbial genomes shed light on interconnected biogeochemical processes in an aquifer system.</title>
        <authorList>
            <person name="Anantharaman K."/>
            <person name="Brown C.T."/>
            <person name="Hug L.A."/>
            <person name="Sharon I."/>
            <person name="Castelle C.J."/>
            <person name="Probst A.J."/>
            <person name="Thomas B.C."/>
            <person name="Singh A."/>
            <person name="Wilkins M.J."/>
            <person name="Karaoz U."/>
            <person name="Brodie E.L."/>
            <person name="Williams K.H."/>
            <person name="Hubbard S.S."/>
            <person name="Banfield J.F."/>
        </authorList>
    </citation>
    <scope>NUCLEOTIDE SEQUENCE [LARGE SCALE GENOMIC DNA]</scope>
</reference>
<comment type="caution">
    <text evidence="1">The sequence shown here is derived from an EMBL/GenBank/DDBJ whole genome shotgun (WGS) entry which is preliminary data.</text>
</comment>
<organism evidence="1 2">
    <name type="scientific">Candidatus Niyogibacteria bacterium RIFCSPLOWO2_12_FULL_41_13</name>
    <dbReference type="NCBI Taxonomy" id="1801726"/>
    <lineage>
        <taxon>Bacteria</taxon>
        <taxon>Candidatus Niyogiibacteriota</taxon>
    </lineage>
</organism>
<dbReference type="AlphaFoldDB" id="A0A1G2F5A2"/>
<proteinExistence type="predicted"/>